<feature type="transmembrane region" description="Helical" evidence="1">
    <location>
        <begin position="116"/>
        <end position="138"/>
    </location>
</feature>
<name>A0ABW2UQB7_9RHOB</name>
<feature type="transmembrane region" description="Helical" evidence="1">
    <location>
        <begin position="43"/>
        <end position="62"/>
    </location>
</feature>
<organism evidence="3 4">
    <name type="scientific">Plastorhodobacter daqingensis</name>
    <dbReference type="NCBI Taxonomy" id="1387281"/>
    <lineage>
        <taxon>Bacteria</taxon>
        <taxon>Pseudomonadati</taxon>
        <taxon>Pseudomonadota</taxon>
        <taxon>Alphaproteobacteria</taxon>
        <taxon>Rhodobacterales</taxon>
        <taxon>Paracoccaceae</taxon>
        <taxon>Plastorhodobacter</taxon>
    </lineage>
</organism>
<dbReference type="EMBL" id="JBHTFQ010000017">
    <property type="protein sequence ID" value="MFC7706310.1"/>
    <property type="molecule type" value="Genomic_DNA"/>
</dbReference>
<keyword evidence="4" id="KW-1185">Reference proteome</keyword>
<comment type="caution">
    <text evidence="3">The sequence shown here is derived from an EMBL/GenBank/DDBJ whole genome shotgun (WGS) entry which is preliminary data.</text>
</comment>
<dbReference type="InterPro" id="IPR009936">
    <property type="entry name" value="DUF1468"/>
</dbReference>
<keyword evidence="1" id="KW-0472">Membrane</keyword>
<accession>A0ABW2UQB7</accession>
<feature type="domain" description="DUF1468" evidence="2">
    <location>
        <begin position="9"/>
        <end position="141"/>
    </location>
</feature>
<evidence type="ECO:0000313" key="3">
    <source>
        <dbReference type="EMBL" id="MFC7706310.1"/>
    </source>
</evidence>
<dbReference type="Pfam" id="PF07331">
    <property type="entry name" value="TctB"/>
    <property type="match status" value="1"/>
</dbReference>
<evidence type="ECO:0000313" key="4">
    <source>
        <dbReference type="Proteomes" id="UP001596516"/>
    </source>
</evidence>
<proteinExistence type="predicted"/>
<evidence type="ECO:0000256" key="1">
    <source>
        <dbReference type="SAM" id="Phobius"/>
    </source>
</evidence>
<feature type="transmembrane region" description="Helical" evidence="1">
    <location>
        <begin position="7"/>
        <end position="23"/>
    </location>
</feature>
<dbReference type="Proteomes" id="UP001596516">
    <property type="component" value="Unassembled WGS sequence"/>
</dbReference>
<protein>
    <submittedName>
        <fullName evidence="3">Tripartite tricarboxylate transporter TctB family protein</fullName>
    </submittedName>
</protein>
<sequence length="147" mass="16176">MRLDRTELLSGLLILGVGTYFFLGAQEYRMGTMQRMGPGFIPYWLGLIEMTLGALILISGVNRSSELPRVDPRVVIAVLGAIAAFALLLPRVGLVAATFVVSITAMLGDRQARWPLMLITAATISLICWVLFILLLGLPIPDFRLRF</sequence>
<keyword evidence="1" id="KW-0812">Transmembrane</keyword>
<reference evidence="4" key="1">
    <citation type="journal article" date="2019" name="Int. J. Syst. Evol. Microbiol.">
        <title>The Global Catalogue of Microorganisms (GCM) 10K type strain sequencing project: providing services to taxonomists for standard genome sequencing and annotation.</title>
        <authorList>
            <consortium name="The Broad Institute Genomics Platform"/>
            <consortium name="The Broad Institute Genome Sequencing Center for Infectious Disease"/>
            <person name="Wu L."/>
            <person name="Ma J."/>
        </authorList>
    </citation>
    <scope>NUCLEOTIDE SEQUENCE [LARGE SCALE GENOMIC DNA]</scope>
    <source>
        <strain evidence="4">CGMCC 1.12750</strain>
    </source>
</reference>
<feature type="transmembrane region" description="Helical" evidence="1">
    <location>
        <begin position="74"/>
        <end position="104"/>
    </location>
</feature>
<dbReference type="RefSeq" id="WP_377406847.1">
    <property type="nucleotide sequence ID" value="NZ_JBHTFQ010000017.1"/>
</dbReference>
<keyword evidence="1" id="KW-1133">Transmembrane helix</keyword>
<gene>
    <name evidence="3" type="ORF">ACFQXB_19250</name>
</gene>
<evidence type="ECO:0000259" key="2">
    <source>
        <dbReference type="Pfam" id="PF07331"/>
    </source>
</evidence>